<dbReference type="EMBL" id="MU006562">
    <property type="protein sequence ID" value="KAF2751393.1"/>
    <property type="molecule type" value="Genomic_DNA"/>
</dbReference>
<dbReference type="InterPro" id="IPR045134">
    <property type="entry name" value="UHRF1/2-like"/>
</dbReference>
<evidence type="ECO:0000256" key="2">
    <source>
        <dbReference type="PROSITE-ProRule" id="PRU00358"/>
    </source>
</evidence>
<evidence type="ECO:0000313" key="5">
    <source>
        <dbReference type="EMBL" id="KAF2751393.1"/>
    </source>
</evidence>
<dbReference type="AlphaFoldDB" id="A0A6A6VML1"/>
<dbReference type="GO" id="GO:0061630">
    <property type="term" value="F:ubiquitin protein ligase activity"/>
    <property type="evidence" value="ECO:0007669"/>
    <property type="project" value="TreeGrafter"/>
</dbReference>
<dbReference type="GO" id="GO:0005634">
    <property type="term" value="C:nucleus"/>
    <property type="evidence" value="ECO:0007669"/>
    <property type="project" value="UniProtKB-SubCell"/>
</dbReference>
<dbReference type="Pfam" id="PF02182">
    <property type="entry name" value="SAD_SRA"/>
    <property type="match status" value="1"/>
</dbReference>
<gene>
    <name evidence="5" type="ORF">M011DRAFT_473879</name>
</gene>
<dbReference type="Proteomes" id="UP000799440">
    <property type="component" value="Unassembled WGS sequence"/>
</dbReference>
<dbReference type="PANTHER" id="PTHR14140">
    <property type="entry name" value="E3 UBIQUITIN-PROTEIN LIGASE UHRF-RELATED"/>
    <property type="match status" value="1"/>
</dbReference>
<reference evidence="5" key="1">
    <citation type="journal article" date="2020" name="Stud. Mycol.">
        <title>101 Dothideomycetes genomes: a test case for predicting lifestyles and emergence of pathogens.</title>
        <authorList>
            <person name="Haridas S."/>
            <person name="Albert R."/>
            <person name="Binder M."/>
            <person name="Bloem J."/>
            <person name="Labutti K."/>
            <person name="Salamov A."/>
            <person name="Andreopoulos B."/>
            <person name="Baker S."/>
            <person name="Barry K."/>
            <person name="Bills G."/>
            <person name="Bluhm B."/>
            <person name="Cannon C."/>
            <person name="Castanera R."/>
            <person name="Culley D."/>
            <person name="Daum C."/>
            <person name="Ezra D."/>
            <person name="Gonzalez J."/>
            <person name="Henrissat B."/>
            <person name="Kuo A."/>
            <person name="Liang C."/>
            <person name="Lipzen A."/>
            <person name="Lutzoni F."/>
            <person name="Magnuson J."/>
            <person name="Mondo S."/>
            <person name="Nolan M."/>
            <person name="Ohm R."/>
            <person name="Pangilinan J."/>
            <person name="Park H.-J."/>
            <person name="Ramirez L."/>
            <person name="Alfaro M."/>
            <person name="Sun H."/>
            <person name="Tritt A."/>
            <person name="Yoshinaga Y."/>
            <person name="Zwiers L.-H."/>
            <person name="Turgeon B."/>
            <person name="Goodwin S."/>
            <person name="Spatafora J."/>
            <person name="Crous P."/>
            <person name="Grigoriev I."/>
        </authorList>
    </citation>
    <scope>NUCLEOTIDE SEQUENCE</scope>
    <source>
        <strain evidence="5">CBS 119925</strain>
    </source>
</reference>
<keyword evidence="1 2" id="KW-0539">Nucleus</keyword>
<evidence type="ECO:0000259" key="4">
    <source>
        <dbReference type="PROSITE" id="PS51015"/>
    </source>
</evidence>
<dbReference type="SUPFAM" id="SSF88697">
    <property type="entry name" value="PUA domain-like"/>
    <property type="match status" value="1"/>
</dbReference>
<sequence>MGGIYGEKGKGVCSVVAAASSKYEDVDNGDVLEYTGTDSTDSDMTENTQRLHEFWRNYNHGVPNPVRVIRSNRDQIKVTDKHPWPPVCGFRYDGLYDVGGELRDASRGVWRFTLKRRPGQVAIRNGNYQQDKRARPTLHEQNANEVEVAKKKADKGAQKMIEKEKAREKASASGPGNRRKSVAGTAAASAKAKGNGAVDGEQSRNGNANGSGKGKAKGSRKGKEPVRD</sequence>
<dbReference type="InterPro" id="IPR036987">
    <property type="entry name" value="SRA-YDG_sf"/>
</dbReference>
<evidence type="ECO:0000256" key="3">
    <source>
        <dbReference type="SAM" id="MobiDB-lite"/>
    </source>
</evidence>
<comment type="subcellular location">
    <subcellularLocation>
        <location evidence="2">Nucleus</location>
    </subcellularLocation>
</comment>
<dbReference type="PROSITE" id="PS51015">
    <property type="entry name" value="YDG"/>
    <property type="match status" value="1"/>
</dbReference>
<dbReference type="Gene3D" id="2.30.280.10">
    <property type="entry name" value="SRA-YDG"/>
    <property type="match status" value="1"/>
</dbReference>
<feature type="compositionally biased region" description="Basic and acidic residues" evidence="3">
    <location>
        <begin position="147"/>
        <end position="170"/>
    </location>
</feature>
<dbReference type="OrthoDB" id="2270193at2759"/>
<feature type="compositionally biased region" description="Low complexity" evidence="3">
    <location>
        <begin position="182"/>
        <end position="210"/>
    </location>
</feature>
<dbReference type="InterPro" id="IPR003105">
    <property type="entry name" value="SRA_YDG"/>
</dbReference>
<name>A0A6A6VML1_9PLEO</name>
<evidence type="ECO:0000256" key="1">
    <source>
        <dbReference type="ARBA" id="ARBA00023242"/>
    </source>
</evidence>
<feature type="domain" description="YDG" evidence="4">
    <location>
        <begin position="1"/>
        <end position="118"/>
    </location>
</feature>
<keyword evidence="6" id="KW-1185">Reference proteome</keyword>
<dbReference type="PANTHER" id="PTHR14140:SF27">
    <property type="entry name" value="OS04G0289800 PROTEIN"/>
    <property type="match status" value="1"/>
</dbReference>
<proteinExistence type="predicted"/>
<accession>A0A6A6VML1</accession>
<dbReference type="GO" id="GO:0016567">
    <property type="term" value="P:protein ubiquitination"/>
    <property type="evidence" value="ECO:0007669"/>
    <property type="project" value="TreeGrafter"/>
</dbReference>
<dbReference type="GO" id="GO:0044027">
    <property type="term" value="P:negative regulation of gene expression via chromosomal CpG island methylation"/>
    <property type="evidence" value="ECO:0007669"/>
    <property type="project" value="TreeGrafter"/>
</dbReference>
<feature type="region of interest" description="Disordered" evidence="3">
    <location>
        <begin position="125"/>
        <end position="228"/>
    </location>
</feature>
<dbReference type="InterPro" id="IPR015947">
    <property type="entry name" value="PUA-like_sf"/>
</dbReference>
<organism evidence="5 6">
    <name type="scientific">Sporormia fimetaria CBS 119925</name>
    <dbReference type="NCBI Taxonomy" id="1340428"/>
    <lineage>
        <taxon>Eukaryota</taxon>
        <taxon>Fungi</taxon>
        <taxon>Dikarya</taxon>
        <taxon>Ascomycota</taxon>
        <taxon>Pezizomycotina</taxon>
        <taxon>Dothideomycetes</taxon>
        <taxon>Pleosporomycetidae</taxon>
        <taxon>Pleosporales</taxon>
        <taxon>Sporormiaceae</taxon>
        <taxon>Sporormia</taxon>
    </lineage>
</organism>
<protein>
    <recommendedName>
        <fullName evidence="4">YDG domain-containing protein</fullName>
    </recommendedName>
</protein>
<evidence type="ECO:0000313" key="6">
    <source>
        <dbReference type="Proteomes" id="UP000799440"/>
    </source>
</evidence>
<dbReference type="SMART" id="SM00466">
    <property type="entry name" value="SRA"/>
    <property type="match status" value="1"/>
</dbReference>